<dbReference type="OrthoDB" id="5918473at2"/>
<dbReference type="RefSeq" id="WP_073107980.1">
    <property type="nucleotide sequence ID" value="NZ_FQYN01000003.1"/>
</dbReference>
<dbReference type="STRING" id="1121955.SAMN02745146_1817"/>
<evidence type="ECO:0000313" key="2">
    <source>
        <dbReference type="Proteomes" id="UP000184418"/>
    </source>
</evidence>
<dbReference type="Proteomes" id="UP000184418">
    <property type="component" value="Unassembled WGS sequence"/>
</dbReference>
<dbReference type="AlphaFoldDB" id="A0A1M6EUD8"/>
<name>A0A1M6EUD8_9BACT</name>
<gene>
    <name evidence="1" type="ORF">SAMN02745146_1817</name>
</gene>
<reference evidence="1 2" key="1">
    <citation type="submission" date="2016-11" db="EMBL/GenBank/DDBJ databases">
        <authorList>
            <person name="Jaros S."/>
            <person name="Januszkiewicz K."/>
            <person name="Wedrychowicz H."/>
        </authorList>
    </citation>
    <scope>NUCLEOTIDE SEQUENCE [LARGE SCALE GENOMIC DNA]</scope>
    <source>
        <strain evidence="1 2">DSM 21074</strain>
    </source>
</reference>
<proteinExistence type="predicted"/>
<keyword evidence="2" id="KW-1185">Reference proteome</keyword>
<evidence type="ECO:0000313" key="1">
    <source>
        <dbReference type="EMBL" id="SHI89043.1"/>
    </source>
</evidence>
<sequence length="275" mass="31088">MIRIRKRTTAPALLTTLGTADRLRLEGIFSANPVACQAPRNQQLAAKPAIYGAAAVKAALAADQHGKCCYCESKFEATGFGDVEHFRPKAGVRQQPKSALEKPGYYWLAYEWSNLLYSCEICNRRHKSNWFPLLNPAHRARQHDDPLWRERPLLPHPCRTDPAAELTFNRHVAVEKNQSAWGAACIWAYGLNRPALNRRREESLEKLELALFVASLDIDAMSEAHRQTTLTMLNMSLAEVRRFITNAQVVRKQAALDSAEYAGMVRANFPHLPRR</sequence>
<organism evidence="1 2">
    <name type="scientific">Hymenobacter daecheongensis DSM 21074</name>
    <dbReference type="NCBI Taxonomy" id="1121955"/>
    <lineage>
        <taxon>Bacteria</taxon>
        <taxon>Pseudomonadati</taxon>
        <taxon>Bacteroidota</taxon>
        <taxon>Cytophagia</taxon>
        <taxon>Cytophagales</taxon>
        <taxon>Hymenobacteraceae</taxon>
        <taxon>Hymenobacter</taxon>
    </lineage>
</organism>
<dbReference type="Gene3D" id="1.10.30.50">
    <property type="match status" value="1"/>
</dbReference>
<dbReference type="EMBL" id="FQYN01000003">
    <property type="protein sequence ID" value="SHI89043.1"/>
    <property type="molecule type" value="Genomic_DNA"/>
</dbReference>
<accession>A0A1M6EUD8</accession>
<protein>
    <submittedName>
        <fullName evidence="1">TIGR02646 family protein</fullName>
    </submittedName>
</protein>